<evidence type="ECO:0000313" key="3">
    <source>
        <dbReference type="EMBL" id="OEU13148.1"/>
    </source>
</evidence>
<gene>
    <name evidence="3" type="ORF">FRACYDRAFT_242875</name>
</gene>
<dbReference type="EMBL" id="KV784362">
    <property type="protein sequence ID" value="OEU13148.1"/>
    <property type="molecule type" value="Genomic_DNA"/>
</dbReference>
<evidence type="ECO:0000256" key="1">
    <source>
        <dbReference type="SAM" id="MobiDB-lite"/>
    </source>
</evidence>
<keyword evidence="4" id="KW-1185">Reference proteome</keyword>
<feature type="domain" description="Transposable element P transposase-like RNase H" evidence="2">
    <location>
        <begin position="560"/>
        <end position="681"/>
    </location>
</feature>
<dbReference type="InParanoid" id="A0A1E7F4N8"/>
<feature type="region of interest" description="Disordered" evidence="1">
    <location>
        <begin position="232"/>
        <end position="282"/>
    </location>
</feature>
<proteinExistence type="predicted"/>
<name>A0A1E7F4N8_9STRA</name>
<dbReference type="OrthoDB" id="8192384at2759"/>
<reference evidence="3 4" key="1">
    <citation type="submission" date="2016-09" db="EMBL/GenBank/DDBJ databases">
        <title>Extensive genetic diversity and differential bi-allelic expression allows diatom success in the polar Southern Ocean.</title>
        <authorList>
            <consortium name="DOE Joint Genome Institute"/>
            <person name="Mock T."/>
            <person name="Otillar R.P."/>
            <person name="Strauss J."/>
            <person name="Dupont C."/>
            <person name="Frickenhaus S."/>
            <person name="Maumus F."/>
            <person name="Mcmullan M."/>
            <person name="Sanges R."/>
            <person name="Schmutz J."/>
            <person name="Toseland A."/>
            <person name="Valas R."/>
            <person name="Veluchamy A."/>
            <person name="Ward B.J."/>
            <person name="Allen A."/>
            <person name="Barry K."/>
            <person name="Falciatore A."/>
            <person name="Ferrante M."/>
            <person name="Fortunato A.E."/>
            <person name="Gloeckner G."/>
            <person name="Gruber A."/>
            <person name="Hipkin R."/>
            <person name="Janech M."/>
            <person name="Kroth P."/>
            <person name="Leese F."/>
            <person name="Lindquist E."/>
            <person name="Lyon B.R."/>
            <person name="Martin J."/>
            <person name="Mayer C."/>
            <person name="Parker M."/>
            <person name="Quesneville H."/>
            <person name="Raymond J."/>
            <person name="Uhlig C."/>
            <person name="Valentin K.U."/>
            <person name="Worden A.Z."/>
            <person name="Armbrust E.V."/>
            <person name="Bowler C."/>
            <person name="Green B."/>
            <person name="Moulton V."/>
            <person name="Van Oosterhout C."/>
            <person name="Grigoriev I."/>
        </authorList>
    </citation>
    <scope>NUCLEOTIDE SEQUENCE [LARGE SCALE GENOMIC DNA]</scope>
    <source>
        <strain evidence="3 4">CCMP1102</strain>
    </source>
</reference>
<protein>
    <recommendedName>
        <fullName evidence="2">Transposable element P transposase-like RNase H domain-containing protein</fullName>
    </recommendedName>
</protein>
<feature type="compositionally biased region" description="Basic and acidic residues" evidence="1">
    <location>
        <begin position="258"/>
        <end position="269"/>
    </location>
</feature>
<dbReference type="KEGG" id="fcy:FRACYDRAFT_242875"/>
<dbReference type="Pfam" id="PF21787">
    <property type="entry name" value="TNP-like_RNaseH_N"/>
    <property type="match status" value="1"/>
</dbReference>
<evidence type="ECO:0000313" key="4">
    <source>
        <dbReference type="Proteomes" id="UP000095751"/>
    </source>
</evidence>
<sequence>MEAQAQNFNTFCDLCDPQIESDNGDSLQVTEEGMKSPGDASPTTKYLMLHQKSITVMPDFGCICEWRNAELFHSNFFFMEMMDTLGKDLSFTWKASTSKKTVILVKNLLFRAGVFCSLKVPKKMQTKYSNRFRVARHHFPLALWKEIGVNAKPATTLLTTDNVYQIDKLRSSNRFKEYRNTVQFLTTKIDRKFDDSGISAFDGMYVCVPIQEQTNTLIEAGQLLDERTHPTALANDTEYSTPNKSEEDRKPSNVLRISTDKKVEHESDKKKQKIAHVPPTLDDPFPTPEIQREYLAQCYLQHYDADNLEPFAKSVRRILNYVASEYHFDPDQQITIFELAPKAFLHTCLSTARPDGCELFIIQQRVTGRQLCLFCYELFRRCARREKKIEIMAVSRVQASSTKLVREDECITFDKDQIPAVLEQVFEYMGSEEQNVQLETKILNVLLKSKLLKDEYNIQADHLKEYATRIGRMMGDECKKISGKQKSIKFDSRMMRTALVTFLEDGRKGLNKLRERSIECVPSLRTVQREYAHIRVGESWHCPLYCAMFYDVLADIGALKDRTTPVQLMFDEIKLKCGIWFNCTTNDIYGLTPTKNATSLNFAEEIEAMAEQSASKANVFRARTGKNQSWNIAYFLNCGSLDGDTIVKQILHVITCCEMAGLSVQGFVSDAGPNNVRAFTLITRGKCLKLCKGLLKKDSVSFRNPLTPEELIFIILCLVHGLKNMRNQFFIGRAPPEGKRKLVNNGNQIKWENITDLYDLVVSNQIESRCVRELPKLTFQAVDLDKWSKMNVHYAKVIFTDDTINYQLNVLRQKLGLNSNFFDNIIQEYCVKIGFEAELLLDKISLLMEVVFADGSQVAKELKDMMAQIEFSGYVHFIFIARFLNKRAHLTLGREVREFRMTDGKIHLSLNIKSERKAMEKCITYFDKWKVWMMGEEPRTWVVQKKHQLFVAHITYRNLKVAITGFLEYAENLLSKNTSIVFVPFLHSNQSSIEAFFSFMRSLSRDNARDISKALTTSNIQSDVKMASKKSTCYSNDDISNENETLKKAPYDSTTGPKRREEWLNEQIKKRDLEIVPNLGTKVLIFPKDVAADDSVRQFMNMVGTEETTESYSSLLLKTHSFREFAKLSSIGPARSWFENVMNGKQEGHFDTLCQQINWKLVNMLAKAGDAKSGAKNNDEKKAVSYQFQIWELVEKKDLEGLVSDTCPIGDRMGVIALIQILDEAIEQKLWAGMIERAELLRKNSNKEKPFHYRDVNSIFGWAVFHARKAKMKERFRRNDDEEKYAELTKEIEFLSAMRMYKSEAALSDHYLENCYHDTMRTSDRGHMTLVREEFLEFGYMLMDSLSSSVTEGKLLSKMEVLRLEKEAILNNTPLWEMWKVSSEKVQCVTEGDRKKMFEYVVKKTVHTKFEDVFKGLRGKLTSRGTKHNISGLSFRGEMKGMDRKKTVRTK</sequence>
<accession>A0A1E7F4N8</accession>
<dbReference type="InterPro" id="IPR048365">
    <property type="entry name" value="TNP-like_RNaseH_N"/>
</dbReference>
<organism evidence="3 4">
    <name type="scientific">Fragilariopsis cylindrus CCMP1102</name>
    <dbReference type="NCBI Taxonomy" id="635003"/>
    <lineage>
        <taxon>Eukaryota</taxon>
        <taxon>Sar</taxon>
        <taxon>Stramenopiles</taxon>
        <taxon>Ochrophyta</taxon>
        <taxon>Bacillariophyta</taxon>
        <taxon>Bacillariophyceae</taxon>
        <taxon>Bacillariophycidae</taxon>
        <taxon>Bacillariales</taxon>
        <taxon>Bacillariaceae</taxon>
        <taxon>Fragilariopsis</taxon>
    </lineage>
</organism>
<dbReference type="Proteomes" id="UP000095751">
    <property type="component" value="Unassembled WGS sequence"/>
</dbReference>
<evidence type="ECO:0000259" key="2">
    <source>
        <dbReference type="Pfam" id="PF21787"/>
    </source>
</evidence>